<comment type="similarity">
    <text evidence="6">Belongs to the WD repeat AIP1 family.</text>
</comment>
<evidence type="ECO:0000256" key="5">
    <source>
        <dbReference type="ARBA" id="ARBA00023203"/>
    </source>
</evidence>
<feature type="repeat" description="WD" evidence="8">
    <location>
        <begin position="221"/>
        <end position="262"/>
    </location>
</feature>
<dbReference type="InterPro" id="IPR024977">
    <property type="entry name" value="Apc4-like_WD40_dom"/>
</dbReference>
<reference evidence="10 12" key="2">
    <citation type="journal article" date="2013" name="Nature">
        <title>Insights into bilaterian evolution from three spiralian genomes.</title>
        <authorList>
            <person name="Simakov O."/>
            <person name="Marletaz F."/>
            <person name="Cho S.J."/>
            <person name="Edsinger-Gonzales E."/>
            <person name="Havlak P."/>
            <person name="Hellsten U."/>
            <person name="Kuo D.H."/>
            <person name="Larsson T."/>
            <person name="Lv J."/>
            <person name="Arendt D."/>
            <person name="Savage R."/>
            <person name="Osoegawa K."/>
            <person name="de Jong P."/>
            <person name="Grimwood J."/>
            <person name="Chapman J.A."/>
            <person name="Shapiro H."/>
            <person name="Aerts A."/>
            <person name="Otillar R.P."/>
            <person name="Terry A.Y."/>
            <person name="Boore J.L."/>
            <person name="Grigoriev I.V."/>
            <person name="Lindberg D.R."/>
            <person name="Seaver E.C."/>
            <person name="Weisblat D.A."/>
            <person name="Putnam N.H."/>
            <person name="Rokhsar D.S."/>
        </authorList>
    </citation>
    <scope>NUCLEOTIDE SEQUENCE</scope>
    <source>
        <strain evidence="10 12">I ESC-2004</strain>
    </source>
</reference>
<dbReference type="FunFam" id="2.130.10.10:FF:000097">
    <property type="entry name" value="WD repeat domain 1"/>
    <property type="match status" value="1"/>
</dbReference>
<evidence type="ECO:0000259" key="9">
    <source>
        <dbReference type="Pfam" id="PF12894"/>
    </source>
</evidence>
<dbReference type="OrthoDB" id="2306at2759"/>
<evidence type="ECO:0000256" key="8">
    <source>
        <dbReference type="PROSITE-ProRule" id="PRU00221"/>
    </source>
</evidence>
<dbReference type="Pfam" id="PF00400">
    <property type="entry name" value="WD40"/>
    <property type="match status" value="6"/>
</dbReference>
<keyword evidence="12" id="KW-1185">Reference proteome</keyword>
<keyword evidence="4" id="KW-0677">Repeat</keyword>
<feature type="domain" description="Anaphase-promoting complex subunit 4-like WD40" evidence="9">
    <location>
        <begin position="445"/>
        <end position="526"/>
    </location>
</feature>
<gene>
    <name evidence="10" type="ORF">CAPTEDRAFT_134807</name>
</gene>
<dbReference type="GO" id="GO:0040011">
    <property type="term" value="P:locomotion"/>
    <property type="evidence" value="ECO:0007669"/>
    <property type="project" value="TreeGrafter"/>
</dbReference>
<dbReference type="EnsemblMetazoa" id="CapteT134807">
    <property type="protein sequence ID" value="CapteP134807"/>
    <property type="gene ID" value="CapteG134807"/>
</dbReference>
<accession>R7U9Q4</accession>
<feature type="non-terminal residue" evidence="10">
    <location>
        <position position="1"/>
    </location>
</feature>
<dbReference type="GO" id="GO:0045214">
    <property type="term" value="P:sarcomere organization"/>
    <property type="evidence" value="ECO:0007669"/>
    <property type="project" value="TreeGrafter"/>
</dbReference>
<evidence type="ECO:0000256" key="6">
    <source>
        <dbReference type="ARBA" id="ARBA00038366"/>
    </source>
</evidence>
<dbReference type="InterPro" id="IPR015943">
    <property type="entry name" value="WD40/YVTN_repeat-like_dom_sf"/>
</dbReference>
<evidence type="ECO:0000256" key="2">
    <source>
        <dbReference type="ARBA" id="ARBA00022490"/>
    </source>
</evidence>
<evidence type="ECO:0000256" key="1">
    <source>
        <dbReference type="ARBA" id="ARBA00004496"/>
    </source>
</evidence>
<dbReference type="InterPro" id="IPR011047">
    <property type="entry name" value="Quinoprotein_ADH-like_sf"/>
</dbReference>
<feature type="repeat" description="WD" evidence="8">
    <location>
        <begin position="513"/>
        <end position="544"/>
    </location>
</feature>
<comment type="subcellular location">
    <subcellularLocation>
        <location evidence="1">Cytoplasm</location>
    </subcellularLocation>
</comment>
<dbReference type="HOGENOM" id="CLU_015246_1_0_1"/>
<dbReference type="GO" id="GO:0030833">
    <property type="term" value="P:regulation of actin filament polymerization"/>
    <property type="evidence" value="ECO:0007669"/>
    <property type="project" value="UniProtKB-ARBA"/>
</dbReference>
<dbReference type="FunFam" id="2.130.10.10:FF:000167">
    <property type="entry name" value="Actin-interacting protein 1"/>
    <property type="match status" value="1"/>
</dbReference>
<evidence type="ECO:0000256" key="3">
    <source>
        <dbReference type="ARBA" id="ARBA00022574"/>
    </source>
</evidence>
<dbReference type="PANTHER" id="PTHR19856:SF0">
    <property type="entry name" value="WD REPEAT-CONTAINING PROTEIN 1"/>
    <property type="match status" value="1"/>
</dbReference>
<dbReference type="EMBL" id="AMQN01009655">
    <property type="status" value="NOT_ANNOTATED_CDS"/>
    <property type="molecule type" value="Genomic_DNA"/>
</dbReference>
<dbReference type="Proteomes" id="UP000014760">
    <property type="component" value="Unassembled WGS sequence"/>
</dbReference>
<dbReference type="STRING" id="283909.R7U9Q4"/>
<evidence type="ECO:0000256" key="7">
    <source>
        <dbReference type="ARBA" id="ARBA00067845"/>
    </source>
</evidence>
<sequence>YASLPRTKRGMPIVLGGDPKGKNVLYTNGNSVIIRSVENPSEADVYTQHAVATTVAKYSPSGFYIASGDVSGKVRIWDTTQKEHILKNEFRPLSGAIKDIAWTSDNQRMCVVGEGREKFGAVFNAETGASVGEIMGHSQSINSCDFRPQRPFRLVTASEDSSLAFFEGPPFKFQKTMNDHSKFVNVVRYAPNGEVFISGGSDGKAFVFDGKTGDKQSELGSPAHKGGIYALSFSADSARLLTVSGDKSAKVWDLSSMSLIQEIVMGKTVEDMLVGCLWQGNQFLTVSLSGFISYFDASNSSAPTRVTKGHNKPITAMSIADDCQSIVTGSSDGLVCRWNGTTGENDVIQGKGHSNQVQDMSISGDLVVTCGMDDMVMQASLSSMQYSQGVKMPSQPRGIAAASGGLVLVACQKEVVVMRGAHITSTQPISYEAQCVAIHPGLTQVAVGGSDQKVRIYELSSDALREGQELQQTGALTSLQYSPDGAYLAAADSNRKIVLYELPSYTAKINSEWGYHTAKVNHLAWTPDSQHLGSGSLDTQLVIWWPQSKTKYTVVKAAHPMSQVTRVGWLSDNMLVSSGQDSCLKLWAVTHTQ</sequence>
<protein>
    <recommendedName>
        <fullName evidence="7">Actin-interacting protein 1</fullName>
    </recommendedName>
</protein>
<dbReference type="GO" id="GO:0030864">
    <property type="term" value="C:cortical actin cytoskeleton"/>
    <property type="evidence" value="ECO:0007669"/>
    <property type="project" value="TreeGrafter"/>
</dbReference>
<keyword evidence="5" id="KW-0009">Actin-binding</keyword>
<evidence type="ECO:0000313" key="11">
    <source>
        <dbReference type="EnsemblMetazoa" id="CapteP134807"/>
    </source>
</evidence>
<name>R7U9Q4_CAPTE</name>
<dbReference type="Gene3D" id="2.130.10.10">
    <property type="entry name" value="YVTN repeat-like/Quinoprotein amine dehydrogenase"/>
    <property type="match status" value="2"/>
</dbReference>
<dbReference type="PROSITE" id="PS00678">
    <property type="entry name" value="WD_REPEATS_1"/>
    <property type="match status" value="1"/>
</dbReference>
<dbReference type="PANTHER" id="PTHR19856">
    <property type="entry name" value="WD-REPEATCONTAINING PROTEIN WDR1"/>
    <property type="match status" value="1"/>
</dbReference>
<dbReference type="AlphaFoldDB" id="R7U9Q4"/>
<dbReference type="OMA" id="FYQGPPF"/>
<evidence type="ECO:0000313" key="10">
    <source>
        <dbReference type="EMBL" id="ELU00538.1"/>
    </source>
</evidence>
<evidence type="ECO:0000256" key="4">
    <source>
        <dbReference type="ARBA" id="ARBA00022737"/>
    </source>
</evidence>
<feature type="repeat" description="WD" evidence="8">
    <location>
        <begin position="307"/>
        <end position="348"/>
    </location>
</feature>
<evidence type="ECO:0000313" key="12">
    <source>
        <dbReference type="Proteomes" id="UP000014760"/>
    </source>
</evidence>
<dbReference type="PROSITE" id="PS50082">
    <property type="entry name" value="WD_REPEATS_2"/>
    <property type="match status" value="5"/>
</dbReference>
<dbReference type="SMART" id="SM00320">
    <property type="entry name" value="WD40"/>
    <property type="match status" value="10"/>
</dbReference>
<dbReference type="CDD" id="cd00200">
    <property type="entry name" value="WD40"/>
    <property type="match status" value="1"/>
</dbReference>
<dbReference type="PROSITE" id="PS50294">
    <property type="entry name" value="WD_REPEATS_REGION"/>
    <property type="match status" value="5"/>
</dbReference>
<dbReference type="EMBL" id="KB305899">
    <property type="protein sequence ID" value="ELU00538.1"/>
    <property type="molecule type" value="Genomic_DNA"/>
</dbReference>
<dbReference type="FunCoup" id="R7U9Q4">
    <property type="interactions" value="1445"/>
</dbReference>
<feature type="repeat" description="WD" evidence="8">
    <location>
        <begin position="177"/>
        <end position="218"/>
    </location>
</feature>
<dbReference type="GO" id="GO:0030834">
    <property type="term" value="P:regulation of actin filament depolymerization"/>
    <property type="evidence" value="ECO:0007669"/>
    <property type="project" value="UniProtKB-ARBA"/>
</dbReference>
<reference evidence="12" key="1">
    <citation type="submission" date="2012-12" db="EMBL/GenBank/DDBJ databases">
        <authorList>
            <person name="Hellsten U."/>
            <person name="Grimwood J."/>
            <person name="Chapman J.A."/>
            <person name="Shapiro H."/>
            <person name="Aerts A."/>
            <person name="Otillar R.P."/>
            <person name="Terry A.Y."/>
            <person name="Boore J.L."/>
            <person name="Simakov O."/>
            <person name="Marletaz F."/>
            <person name="Cho S.-J."/>
            <person name="Edsinger-Gonzales E."/>
            <person name="Havlak P."/>
            <person name="Kuo D.-H."/>
            <person name="Larsson T."/>
            <person name="Lv J."/>
            <person name="Arendt D."/>
            <person name="Savage R."/>
            <person name="Osoegawa K."/>
            <person name="de Jong P."/>
            <person name="Lindberg D.R."/>
            <person name="Seaver E.C."/>
            <person name="Weisblat D.A."/>
            <person name="Putnam N.H."/>
            <person name="Grigoriev I.V."/>
            <person name="Rokhsar D.S."/>
        </authorList>
    </citation>
    <scope>NUCLEOTIDE SEQUENCE</scope>
    <source>
        <strain evidence="12">I ESC-2004</strain>
    </source>
</reference>
<reference evidence="11" key="3">
    <citation type="submission" date="2015-06" db="UniProtKB">
        <authorList>
            <consortium name="EnsemblMetazoa"/>
        </authorList>
    </citation>
    <scope>IDENTIFICATION</scope>
</reference>
<keyword evidence="3 8" id="KW-0853">WD repeat</keyword>
<dbReference type="SUPFAM" id="SSF50998">
    <property type="entry name" value="Quinoprotein alcohol dehydrogenase-like"/>
    <property type="match status" value="1"/>
</dbReference>
<keyword evidence="2" id="KW-0963">Cytoplasm</keyword>
<dbReference type="InterPro" id="IPR019775">
    <property type="entry name" value="WD40_repeat_CS"/>
</dbReference>
<organism evidence="10">
    <name type="scientific">Capitella teleta</name>
    <name type="common">Polychaete worm</name>
    <dbReference type="NCBI Taxonomy" id="283909"/>
    <lineage>
        <taxon>Eukaryota</taxon>
        <taxon>Metazoa</taxon>
        <taxon>Spiralia</taxon>
        <taxon>Lophotrochozoa</taxon>
        <taxon>Annelida</taxon>
        <taxon>Polychaeta</taxon>
        <taxon>Sedentaria</taxon>
        <taxon>Scolecida</taxon>
        <taxon>Capitellidae</taxon>
        <taxon>Capitella</taxon>
    </lineage>
</organism>
<dbReference type="InterPro" id="IPR001680">
    <property type="entry name" value="WD40_rpt"/>
</dbReference>
<dbReference type="GO" id="GO:0051015">
    <property type="term" value="F:actin filament binding"/>
    <property type="evidence" value="ECO:0007669"/>
    <property type="project" value="TreeGrafter"/>
</dbReference>
<dbReference type="GO" id="GO:0030042">
    <property type="term" value="P:actin filament depolymerization"/>
    <property type="evidence" value="ECO:0007669"/>
    <property type="project" value="TreeGrafter"/>
</dbReference>
<proteinExistence type="inferred from homology"/>
<feature type="repeat" description="WD" evidence="8">
    <location>
        <begin position="46"/>
        <end position="87"/>
    </location>
</feature>
<dbReference type="Pfam" id="PF12894">
    <property type="entry name" value="ANAPC4_WD40"/>
    <property type="match status" value="1"/>
</dbReference>